<dbReference type="Proteomes" id="UP000284366">
    <property type="component" value="Unassembled WGS sequence"/>
</dbReference>
<dbReference type="AlphaFoldDB" id="A0A412Y5H7"/>
<feature type="compositionally biased region" description="Acidic residues" evidence="1">
    <location>
        <begin position="30"/>
        <end position="47"/>
    </location>
</feature>
<reference evidence="2 3" key="1">
    <citation type="submission" date="2018-08" db="EMBL/GenBank/DDBJ databases">
        <title>A genome reference for cultivated species of the human gut microbiota.</title>
        <authorList>
            <person name="Zou Y."/>
            <person name="Xue W."/>
            <person name="Luo G."/>
        </authorList>
    </citation>
    <scope>NUCLEOTIDE SEQUENCE [LARGE SCALE GENOMIC DNA]</scope>
    <source>
        <strain evidence="2 3">AF14-27</strain>
    </source>
</reference>
<evidence type="ECO:0000313" key="2">
    <source>
        <dbReference type="EMBL" id="RGV52621.1"/>
    </source>
</evidence>
<dbReference type="EMBL" id="QRZG01000019">
    <property type="protein sequence ID" value="RGV52621.1"/>
    <property type="molecule type" value="Genomic_DNA"/>
</dbReference>
<comment type="caution">
    <text evidence="2">The sequence shown here is derived from an EMBL/GenBank/DDBJ whole genome shotgun (WGS) entry which is preliminary data.</text>
</comment>
<proteinExistence type="predicted"/>
<evidence type="ECO:0000313" key="3">
    <source>
        <dbReference type="Proteomes" id="UP000284366"/>
    </source>
</evidence>
<feature type="region of interest" description="Disordered" evidence="1">
    <location>
        <begin position="17"/>
        <end position="49"/>
    </location>
</feature>
<protein>
    <submittedName>
        <fullName evidence="2">Uncharacterized protein</fullName>
    </submittedName>
</protein>
<gene>
    <name evidence="2" type="ORF">DWW09_11435</name>
</gene>
<evidence type="ECO:0000256" key="1">
    <source>
        <dbReference type="SAM" id="MobiDB-lite"/>
    </source>
</evidence>
<organism evidence="2 3">
    <name type="scientific">Bacteroides clarus</name>
    <dbReference type="NCBI Taxonomy" id="626929"/>
    <lineage>
        <taxon>Bacteria</taxon>
        <taxon>Pseudomonadati</taxon>
        <taxon>Bacteroidota</taxon>
        <taxon>Bacteroidia</taxon>
        <taxon>Bacteroidales</taxon>
        <taxon>Bacteroidaceae</taxon>
        <taxon>Bacteroides</taxon>
    </lineage>
</organism>
<accession>A0A412Y5H7</accession>
<name>A0A412Y5H7_9BACE</name>
<sequence>MVVMFATLSLSTFSACGDTSTAPPPTVLNPDEDNSDGSDEGEGDETSEMTRIYDVVKKNQLAYIRSLQISSGAIKDNEQSNSRICPYFSNFAVMALLKNPVMENVEVVKKYITWYLNKLNRTNINPHTGQPEIIGSVYDYYGDTETTHGTYDSVDSYAATFLEIVMELAKLSEENKNWLQEKKDDISLVASAMINTIDTESFSIPTDFTSDDNDYLSIAKLDYPVKYLMDNCEVNMGLKAALWLKDNGLIDNAVDFSTFLAQNTASVKALYNGTVFRWNKGANGTGTPDLSKFYADAVCQLYPGLFQVIEPDSEIANKVYTQFNRNFGSWASGTTYDDYPWTIIAYAAATINDVTRVETYVKHIYSYNSKGQQKDRWYSAEAGSLLLAIDRIQNPIVDSKYSHIN</sequence>